<dbReference type="AlphaFoldDB" id="A0A6V7PW48"/>
<proteinExistence type="predicted"/>
<reference evidence="1" key="1">
    <citation type="submission" date="2020-07" db="EMBL/GenBank/DDBJ databases">
        <authorList>
            <person name="Lin J."/>
        </authorList>
    </citation>
    <scope>NUCLEOTIDE SEQUENCE</scope>
</reference>
<sequence length="186" mass="20623">MGQNGRLNGLDKFHSAFQQVWKSKNEFQRCWNGFGVDRHEAEPKWSENSILELLYRYKGDGCTGTTITALGIQALLSAPNLDGPLSDNIAKHWKANEAEAVEISKAMNYLNGILLRFIQSDFFLSQILYSKEVKAHLSQVAGGNNSNDSSPNNYFSNASHELGGNEIISGLNRLYVITCLLPVEAV</sequence>
<accession>A0A6V7PW48</accession>
<organism evidence="1">
    <name type="scientific">Ananas comosus var. bracteatus</name>
    <name type="common">red pineapple</name>
    <dbReference type="NCBI Taxonomy" id="296719"/>
    <lineage>
        <taxon>Eukaryota</taxon>
        <taxon>Viridiplantae</taxon>
        <taxon>Streptophyta</taxon>
        <taxon>Embryophyta</taxon>
        <taxon>Tracheophyta</taxon>
        <taxon>Spermatophyta</taxon>
        <taxon>Magnoliopsida</taxon>
        <taxon>Liliopsida</taxon>
        <taxon>Poales</taxon>
        <taxon>Bromeliaceae</taxon>
        <taxon>Bromelioideae</taxon>
        <taxon>Ananas</taxon>
    </lineage>
</organism>
<protein>
    <submittedName>
        <fullName evidence="1">Uncharacterized protein</fullName>
    </submittedName>
</protein>
<gene>
    <name evidence="1" type="ORF">CB5_LOCUS18218</name>
</gene>
<dbReference type="EMBL" id="LR862153">
    <property type="protein sequence ID" value="CAD1835007.1"/>
    <property type="molecule type" value="Genomic_DNA"/>
</dbReference>
<evidence type="ECO:0000313" key="1">
    <source>
        <dbReference type="EMBL" id="CAD1835007.1"/>
    </source>
</evidence>
<name>A0A6V7PW48_ANACO</name>